<reference evidence="3 4" key="1">
    <citation type="journal article" date="2018" name="Evol. Lett.">
        <title>Horizontal gene cluster transfer increased hallucinogenic mushroom diversity.</title>
        <authorList>
            <person name="Reynolds H.T."/>
            <person name="Vijayakumar V."/>
            <person name="Gluck-Thaler E."/>
            <person name="Korotkin H.B."/>
            <person name="Matheny P.B."/>
            <person name="Slot J.C."/>
        </authorList>
    </citation>
    <scope>NUCLEOTIDE SEQUENCE [LARGE SCALE GENOMIC DNA]</scope>
    <source>
        <strain evidence="3 4">2631</strain>
    </source>
</reference>
<proteinExistence type="predicted"/>
<dbReference type="InParanoid" id="A0A409XHJ6"/>
<keyword evidence="2" id="KW-1133">Transmembrane helix</keyword>
<evidence type="ECO:0000313" key="3">
    <source>
        <dbReference type="EMBL" id="PPQ90210.1"/>
    </source>
</evidence>
<feature type="region of interest" description="Disordered" evidence="1">
    <location>
        <begin position="400"/>
        <end position="423"/>
    </location>
</feature>
<dbReference type="EMBL" id="NHYD01001678">
    <property type="protein sequence ID" value="PPQ90210.1"/>
    <property type="molecule type" value="Genomic_DNA"/>
</dbReference>
<feature type="region of interest" description="Disordered" evidence="1">
    <location>
        <begin position="342"/>
        <end position="367"/>
    </location>
</feature>
<sequence length="423" mass="45699">MTRPTAMKQDTPCAAGDSVSVLSGSRSLGRTTTKKRSSFQPPPTSKTLTHLLAAPTVSNASNAINAINAARRHHRAHPLHLAITATPSVMGISAPEVSSASESISFARALEEPLNTATATAAALGGNTSTSSPKTRRKFSVGMELDCMRDRKSREHAKDLSDVVRRVGLSKSGLINDTSCTYAYATGGQGSFDICVDSTHVDPDISEIVLVKKSRVALDGVRTGEVTHVMKVGKEGGVLKEGQGKERLGQVKGKTGREREKEVLDDNWARREDSNDKKEMENKISHKRRRMHTQFSPTFEDCVFFLFPLPFLFFLLSFLCVFVWSSSFSVIVYAHSHTLHPSQLQTHSSPKLNLKPKAGNSTYARERAGSAATVNSTDFYNGPHSSLRTLSSTIGGMLAPPEALGSDKNVNAQGQGSARSRTA</sequence>
<feature type="compositionally biased region" description="Polar residues" evidence="1">
    <location>
        <begin position="408"/>
        <end position="423"/>
    </location>
</feature>
<protein>
    <submittedName>
        <fullName evidence="3">Uncharacterized protein</fullName>
    </submittedName>
</protein>
<evidence type="ECO:0000256" key="2">
    <source>
        <dbReference type="SAM" id="Phobius"/>
    </source>
</evidence>
<evidence type="ECO:0000256" key="1">
    <source>
        <dbReference type="SAM" id="MobiDB-lite"/>
    </source>
</evidence>
<evidence type="ECO:0000313" key="4">
    <source>
        <dbReference type="Proteomes" id="UP000283269"/>
    </source>
</evidence>
<feature type="compositionally biased region" description="Low complexity" evidence="1">
    <location>
        <begin position="18"/>
        <end position="30"/>
    </location>
</feature>
<feature type="compositionally biased region" description="Polar residues" evidence="1">
    <location>
        <begin position="342"/>
        <end position="351"/>
    </location>
</feature>
<gene>
    <name evidence="3" type="ORF">CVT25_001700</name>
</gene>
<organism evidence="3 4">
    <name type="scientific">Psilocybe cyanescens</name>
    <dbReference type="NCBI Taxonomy" id="93625"/>
    <lineage>
        <taxon>Eukaryota</taxon>
        <taxon>Fungi</taxon>
        <taxon>Dikarya</taxon>
        <taxon>Basidiomycota</taxon>
        <taxon>Agaricomycotina</taxon>
        <taxon>Agaricomycetes</taxon>
        <taxon>Agaricomycetidae</taxon>
        <taxon>Agaricales</taxon>
        <taxon>Agaricineae</taxon>
        <taxon>Strophariaceae</taxon>
        <taxon>Psilocybe</taxon>
    </lineage>
</organism>
<keyword evidence="2" id="KW-0472">Membrane</keyword>
<feature type="transmembrane region" description="Helical" evidence="2">
    <location>
        <begin position="303"/>
        <end position="324"/>
    </location>
</feature>
<dbReference type="Proteomes" id="UP000283269">
    <property type="component" value="Unassembled WGS sequence"/>
</dbReference>
<keyword evidence="4" id="KW-1185">Reference proteome</keyword>
<comment type="caution">
    <text evidence="3">The sequence shown here is derived from an EMBL/GenBank/DDBJ whole genome shotgun (WGS) entry which is preliminary data.</text>
</comment>
<dbReference type="AlphaFoldDB" id="A0A409XHJ6"/>
<accession>A0A409XHJ6</accession>
<dbReference type="STRING" id="93625.A0A409XHJ6"/>
<name>A0A409XHJ6_PSICY</name>
<feature type="region of interest" description="Disordered" evidence="1">
    <location>
        <begin position="1"/>
        <end position="46"/>
    </location>
</feature>
<keyword evidence="2" id="KW-0812">Transmembrane</keyword>